<organism evidence="1 2">
    <name type="scientific">Lentinus tigrinus ALCF2SS1-6</name>
    <dbReference type="NCBI Taxonomy" id="1328759"/>
    <lineage>
        <taxon>Eukaryota</taxon>
        <taxon>Fungi</taxon>
        <taxon>Dikarya</taxon>
        <taxon>Basidiomycota</taxon>
        <taxon>Agaricomycotina</taxon>
        <taxon>Agaricomycetes</taxon>
        <taxon>Polyporales</taxon>
        <taxon>Polyporaceae</taxon>
        <taxon>Lentinus</taxon>
    </lineage>
</organism>
<name>A0A5C2RQU1_9APHY</name>
<feature type="non-terminal residue" evidence="1">
    <location>
        <position position="100"/>
    </location>
</feature>
<protein>
    <submittedName>
        <fullName evidence="1">Uncharacterized protein</fullName>
    </submittedName>
</protein>
<evidence type="ECO:0000313" key="2">
    <source>
        <dbReference type="Proteomes" id="UP000313359"/>
    </source>
</evidence>
<dbReference type="Proteomes" id="UP000313359">
    <property type="component" value="Unassembled WGS sequence"/>
</dbReference>
<evidence type="ECO:0000313" key="1">
    <source>
        <dbReference type="EMBL" id="RPD53674.1"/>
    </source>
</evidence>
<keyword evidence="2" id="KW-1185">Reference proteome</keyword>
<accession>A0A5C2RQU1</accession>
<dbReference type="AlphaFoldDB" id="A0A5C2RQU1"/>
<gene>
    <name evidence="1" type="ORF">L227DRAFT_581126</name>
</gene>
<reference evidence="1" key="1">
    <citation type="journal article" date="2018" name="Genome Biol. Evol.">
        <title>Genomics and development of Lentinus tigrinus, a white-rot wood-decaying mushroom with dimorphic fruiting bodies.</title>
        <authorList>
            <person name="Wu B."/>
            <person name="Xu Z."/>
            <person name="Knudson A."/>
            <person name="Carlson A."/>
            <person name="Chen N."/>
            <person name="Kovaka S."/>
            <person name="LaButti K."/>
            <person name="Lipzen A."/>
            <person name="Pennachio C."/>
            <person name="Riley R."/>
            <person name="Schakwitz W."/>
            <person name="Umezawa K."/>
            <person name="Ohm R.A."/>
            <person name="Grigoriev I.V."/>
            <person name="Nagy L.G."/>
            <person name="Gibbons J."/>
            <person name="Hibbett D."/>
        </authorList>
    </citation>
    <scope>NUCLEOTIDE SEQUENCE [LARGE SCALE GENOMIC DNA]</scope>
    <source>
        <strain evidence="1">ALCF2SS1-6</strain>
    </source>
</reference>
<dbReference type="EMBL" id="ML122317">
    <property type="protein sequence ID" value="RPD53674.1"/>
    <property type="molecule type" value="Genomic_DNA"/>
</dbReference>
<sequence length="100" mass="11331">MWLLSALSLRECNETIGYIELKPTITPRPRPRFCTPSTCPRCAVFGNRPPSVQDAPLRVPGTRRWTGFEHRRQSRGVVDDAHTNARDSEAIFMTLKLAAH</sequence>
<proteinExistence type="predicted"/>